<evidence type="ECO:0000313" key="2">
    <source>
        <dbReference type="EMBL" id="JAP89379.1"/>
    </source>
</evidence>
<feature type="non-terminal residue" evidence="2">
    <location>
        <position position="1"/>
    </location>
</feature>
<keyword evidence="1" id="KW-0472">Membrane</keyword>
<gene>
    <name evidence="2" type="ORF">TPC1_31126</name>
</gene>
<feature type="transmembrane region" description="Helical" evidence="1">
    <location>
        <begin position="336"/>
        <end position="354"/>
    </location>
</feature>
<sequence length="407" mass="46998">VFVFFQNFTQIIVYQALNNMIYYNPAIEPHLSSLLQVIVCFTIFAICKYHLLLEYFKALIVTMAKIIVEIVGITSLLINIILSIITSIFRWRFRQLGHLLLALAIDLYDFTIVTISILLQPFLLTLGEFDTDAVFFMQILGLMKKSGQMGPFYCDVMEQIKQEQKITRSQLTQLFLCALNSASFCLVLLNLMLSQTASTGETLLFLTTVFIVITGFMTLFPLMHKFRLVKQKLDLPAWFQILNQIKCEYCYEYHLDTTYSHECVWFEDVILKQSILAGYSYIPALGPLLCVCVDIFNEPPMMKGENFNGWVEGVLNLLLMITSMTTVYFALMDLKVAFYVSLGIFLVVSLKNVWNDTKDFNGKLKWKTKKLKIIEKNKKYTANSPKLTLMKATVRQVQEDKKDERIE</sequence>
<reference evidence="2" key="1">
    <citation type="submission" date="2015-07" db="EMBL/GenBank/DDBJ databases">
        <title>Adaptation to a free-living lifestyle via gene acquisitions in the diplomonad Trepomonas sp. PC1.</title>
        <authorList>
            <person name="Xu F."/>
            <person name="Jerlstrom-Hultqvist J."/>
            <person name="Kolisko M."/>
            <person name="Simpson A.G.B."/>
            <person name="Roger A.J."/>
            <person name="Svard S.G."/>
            <person name="Andersson J.O."/>
        </authorList>
    </citation>
    <scope>NUCLEOTIDE SEQUENCE</scope>
    <source>
        <strain evidence="2">PC1</strain>
    </source>
</reference>
<feature type="transmembrane region" description="Helical" evidence="1">
    <location>
        <begin position="66"/>
        <end position="89"/>
    </location>
</feature>
<organism evidence="2">
    <name type="scientific">Trepomonas sp. PC1</name>
    <dbReference type="NCBI Taxonomy" id="1076344"/>
    <lineage>
        <taxon>Eukaryota</taxon>
        <taxon>Metamonada</taxon>
        <taxon>Diplomonadida</taxon>
        <taxon>Hexamitidae</taxon>
        <taxon>Hexamitinae</taxon>
        <taxon>Trepomonas</taxon>
    </lineage>
</organism>
<accession>A0A146K1H4</accession>
<feature type="transmembrane region" description="Helical" evidence="1">
    <location>
        <begin position="171"/>
        <end position="191"/>
    </location>
</feature>
<keyword evidence="1" id="KW-1133">Transmembrane helix</keyword>
<dbReference type="EMBL" id="GDID01007227">
    <property type="protein sequence ID" value="JAP89379.1"/>
    <property type="molecule type" value="Transcribed_RNA"/>
</dbReference>
<feature type="transmembrane region" description="Helical" evidence="1">
    <location>
        <begin position="310"/>
        <end position="330"/>
    </location>
</feature>
<protein>
    <submittedName>
        <fullName evidence="2">Uncharacterized protein</fullName>
    </submittedName>
</protein>
<feature type="transmembrane region" description="Helical" evidence="1">
    <location>
        <begin position="34"/>
        <end position="54"/>
    </location>
</feature>
<proteinExistence type="predicted"/>
<dbReference type="AlphaFoldDB" id="A0A146K1H4"/>
<name>A0A146K1H4_9EUKA</name>
<feature type="transmembrane region" description="Helical" evidence="1">
    <location>
        <begin position="95"/>
        <end position="119"/>
    </location>
</feature>
<keyword evidence="1" id="KW-0812">Transmembrane</keyword>
<feature type="transmembrane region" description="Helical" evidence="1">
    <location>
        <begin position="203"/>
        <end position="223"/>
    </location>
</feature>
<evidence type="ECO:0000256" key="1">
    <source>
        <dbReference type="SAM" id="Phobius"/>
    </source>
</evidence>